<evidence type="ECO:0000256" key="4">
    <source>
        <dbReference type="ARBA" id="ARBA00022650"/>
    </source>
</evidence>
<evidence type="ECO:0000256" key="3">
    <source>
        <dbReference type="ARBA" id="ARBA00022605"/>
    </source>
</evidence>
<organism evidence="9 10">
    <name type="scientific">Diaporthe eres</name>
    <name type="common">Phomopsis oblonga</name>
    <dbReference type="NCBI Taxonomy" id="83184"/>
    <lineage>
        <taxon>Eukaryota</taxon>
        <taxon>Fungi</taxon>
        <taxon>Dikarya</taxon>
        <taxon>Ascomycota</taxon>
        <taxon>Pezizomycotina</taxon>
        <taxon>Sordariomycetes</taxon>
        <taxon>Sordariomycetidae</taxon>
        <taxon>Diaporthales</taxon>
        <taxon>Diaporthaceae</taxon>
        <taxon>Diaporthe</taxon>
        <taxon>Diaporthe eres species complex</taxon>
    </lineage>
</organism>
<dbReference type="EC" id="1.2.1.41" evidence="2"/>
<keyword evidence="3" id="KW-0028">Amino-acid biosynthesis</keyword>
<dbReference type="InterPro" id="IPR016162">
    <property type="entry name" value="Ald_DH_N"/>
</dbReference>
<dbReference type="PANTHER" id="PTHR11063:SF8">
    <property type="entry name" value="DELTA-1-PYRROLINE-5-CARBOXYLATE SYNTHASE"/>
    <property type="match status" value="1"/>
</dbReference>
<keyword evidence="4" id="KW-0641">Proline biosynthesis</keyword>
<dbReference type="EMBL" id="JAKNSF020000083">
    <property type="protein sequence ID" value="KAK7719026.1"/>
    <property type="molecule type" value="Genomic_DNA"/>
</dbReference>
<evidence type="ECO:0000259" key="8">
    <source>
        <dbReference type="Pfam" id="PF00171"/>
    </source>
</evidence>
<evidence type="ECO:0000256" key="6">
    <source>
        <dbReference type="ARBA" id="ARBA00023002"/>
    </source>
</evidence>
<keyword evidence="5" id="KW-0521">NADP</keyword>
<evidence type="ECO:0000256" key="5">
    <source>
        <dbReference type="ARBA" id="ARBA00022857"/>
    </source>
</evidence>
<keyword evidence="6" id="KW-0560">Oxidoreductase</keyword>
<keyword evidence="10" id="KW-1185">Reference proteome</keyword>
<evidence type="ECO:0000256" key="1">
    <source>
        <dbReference type="ARBA" id="ARBA00004985"/>
    </source>
</evidence>
<dbReference type="InterPro" id="IPR012134">
    <property type="entry name" value="Glu-5-SA_DH"/>
</dbReference>
<protein>
    <recommendedName>
        <fullName evidence="2">glutamate-5-semialdehyde dehydrogenase</fullName>
        <ecNumber evidence="2">1.2.1.41</ecNumber>
    </recommendedName>
</protein>
<dbReference type="InterPro" id="IPR020593">
    <property type="entry name" value="G-glutamylP_reductase_CS"/>
</dbReference>
<reference evidence="9 10" key="1">
    <citation type="submission" date="2024-02" db="EMBL/GenBank/DDBJ databases">
        <title>De novo assembly and annotation of 12 fungi associated with fruit tree decline syndrome in Ontario, Canada.</title>
        <authorList>
            <person name="Sulman M."/>
            <person name="Ellouze W."/>
            <person name="Ilyukhin E."/>
        </authorList>
    </citation>
    <scope>NUCLEOTIDE SEQUENCE [LARGE SCALE GENOMIC DNA]</scope>
    <source>
        <strain evidence="9 10">M169</strain>
    </source>
</reference>
<dbReference type="PROSITE" id="PS01223">
    <property type="entry name" value="PROA"/>
    <property type="match status" value="1"/>
</dbReference>
<feature type="domain" description="Aldehyde dehydrogenase" evidence="8">
    <location>
        <begin position="4"/>
        <end position="292"/>
    </location>
</feature>
<dbReference type="InterPro" id="IPR015590">
    <property type="entry name" value="Aldehyde_DH_dom"/>
</dbReference>
<evidence type="ECO:0000313" key="10">
    <source>
        <dbReference type="Proteomes" id="UP001430848"/>
    </source>
</evidence>
<dbReference type="Pfam" id="PF00171">
    <property type="entry name" value="Aldedh"/>
    <property type="match status" value="1"/>
</dbReference>
<evidence type="ECO:0000256" key="2">
    <source>
        <dbReference type="ARBA" id="ARBA00013002"/>
    </source>
</evidence>
<dbReference type="PIRSF" id="PIRSF000151">
    <property type="entry name" value="GPR"/>
    <property type="match status" value="1"/>
</dbReference>
<comment type="pathway">
    <text evidence="1">Amino-acid biosynthesis; L-proline biosynthesis; L-glutamate 5-semialdehyde from L-glutamate: step 2/2.</text>
</comment>
<dbReference type="CDD" id="cd07079">
    <property type="entry name" value="ALDH_F18-19_ProA-GPR"/>
    <property type="match status" value="1"/>
</dbReference>
<gene>
    <name evidence="9" type="primary">PRO2</name>
    <name evidence="9" type="ORF">SLS63_010270</name>
</gene>
<dbReference type="NCBIfam" id="TIGR00407">
    <property type="entry name" value="proA"/>
    <property type="match status" value="1"/>
</dbReference>
<dbReference type="InterPro" id="IPR016161">
    <property type="entry name" value="Ald_DH/histidinol_DH"/>
</dbReference>
<accession>A0ABR1NXA9</accession>
<dbReference type="InterPro" id="IPR016163">
    <property type="entry name" value="Ald_DH_C"/>
</dbReference>
<dbReference type="Gene3D" id="3.40.605.10">
    <property type="entry name" value="Aldehyde Dehydrogenase, Chain A, domain 1"/>
    <property type="match status" value="1"/>
</dbReference>
<dbReference type="SUPFAM" id="SSF53720">
    <property type="entry name" value="ALDH-like"/>
    <property type="match status" value="1"/>
</dbReference>
<sequence>MSLTSSSASEAAQAAKSASHLLATLPVSARNDALTAIHDSLVASKDAILAANAKDMDAARQAAADGQLSQSLVSRLDLGKAGKWEDMLKGILDVRGLEDPLGVVDLRTRLDEGLVLERLTCPIGVLLIIFEARPEVIANIASLAIKSGNAAILKGGKESTHSFVAISTAISTAISAALAADSVAVPEAAVQLVTTRDVIPQLLALDAYIDLVIPRGGNDLVRYVKDNTKIPVLGHADGLCSAYLDRSADPKLAAAVAVDSKTSYPAACNSLETLLVDEGALDSVFPTVAEALLAKGVTLRCDARTKAAAGKLSTTGGGKVEDAQDADYDTEHLALVLAVKAVSGLDEAVAHINAHGSHHTDAILTSDEAQAERFMTAVDSAGVYWNASTRMADGMRYGFGTEVGISTNKIHARGPVGLEGLTIYKYKVRGTGQVSAVYGEGEGKKRFLHEKLPL</sequence>
<name>A0ABR1NXA9_DIAER</name>
<dbReference type="PANTHER" id="PTHR11063">
    <property type="entry name" value="GLUTAMATE SEMIALDEHYDE DEHYDROGENASE"/>
    <property type="match status" value="1"/>
</dbReference>
<dbReference type="Proteomes" id="UP001430848">
    <property type="component" value="Unassembled WGS sequence"/>
</dbReference>
<dbReference type="InterPro" id="IPR000965">
    <property type="entry name" value="GPR_dom"/>
</dbReference>
<comment type="caution">
    <text evidence="9">The sequence shown here is derived from an EMBL/GenBank/DDBJ whole genome shotgun (WGS) entry which is preliminary data.</text>
</comment>
<dbReference type="Gene3D" id="3.40.309.10">
    <property type="entry name" value="Aldehyde Dehydrogenase, Chain A, domain 2"/>
    <property type="match status" value="1"/>
</dbReference>
<dbReference type="HAMAP" id="MF_00412">
    <property type="entry name" value="ProA"/>
    <property type="match status" value="1"/>
</dbReference>
<evidence type="ECO:0000256" key="7">
    <source>
        <dbReference type="ARBA" id="ARBA00049024"/>
    </source>
</evidence>
<dbReference type="NCBIfam" id="NF001221">
    <property type="entry name" value="PRK00197.1"/>
    <property type="match status" value="1"/>
</dbReference>
<comment type="catalytic activity">
    <reaction evidence="7">
        <text>L-glutamate 5-semialdehyde + phosphate + NADP(+) = L-glutamyl 5-phosphate + NADPH + H(+)</text>
        <dbReference type="Rhea" id="RHEA:19541"/>
        <dbReference type="ChEBI" id="CHEBI:15378"/>
        <dbReference type="ChEBI" id="CHEBI:43474"/>
        <dbReference type="ChEBI" id="CHEBI:57783"/>
        <dbReference type="ChEBI" id="CHEBI:58066"/>
        <dbReference type="ChEBI" id="CHEBI:58274"/>
        <dbReference type="ChEBI" id="CHEBI:58349"/>
        <dbReference type="EC" id="1.2.1.41"/>
    </reaction>
</comment>
<proteinExistence type="inferred from homology"/>
<evidence type="ECO:0000313" key="9">
    <source>
        <dbReference type="EMBL" id="KAK7719026.1"/>
    </source>
</evidence>